<gene>
    <name evidence="4" type="ORF">NQ317_019687</name>
</gene>
<accession>A0ABQ9J0M2</accession>
<evidence type="ECO:0000256" key="2">
    <source>
        <dbReference type="ARBA" id="ARBA00023027"/>
    </source>
</evidence>
<organism evidence="4 5">
    <name type="scientific">Molorchus minor</name>
    <dbReference type="NCBI Taxonomy" id="1323400"/>
    <lineage>
        <taxon>Eukaryota</taxon>
        <taxon>Metazoa</taxon>
        <taxon>Ecdysozoa</taxon>
        <taxon>Arthropoda</taxon>
        <taxon>Hexapoda</taxon>
        <taxon>Insecta</taxon>
        <taxon>Pterygota</taxon>
        <taxon>Neoptera</taxon>
        <taxon>Endopterygota</taxon>
        <taxon>Coleoptera</taxon>
        <taxon>Polyphaga</taxon>
        <taxon>Cucujiformia</taxon>
        <taxon>Chrysomeloidea</taxon>
        <taxon>Cerambycidae</taxon>
        <taxon>Lamiinae</taxon>
        <taxon>Monochamini</taxon>
        <taxon>Molorchus</taxon>
    </lineage>
</organism>
<dbReference type="PANTHER" id="PTHR43333">
    <property type="entry name" value="2-HACID_DH_C DOMAIN-CONTAINING PROTEIN"/>
    <property type="match status" value="1"/>
</dbReference>
<comment type="caution">
    <text evidence="4">The sequence shown here is derived from an EMBL/GenBank/DDBJ whole genome shotgun (WGS) entry which is preliminary data.</text>
</comment>
<evidence type="ECO:0000313" key="4">
    <source>
        <dbReference type="EMBL" id="KAJ8970291.1"/>
    </source>
</evidence>
<dbReference type="Pfam" id="PF02826">
    <property type="entry name" value="2-Hacid_dh_C"/>
    <property type="match status" value="1"/>
</dbReference>
<dbReference type="Gene3D" id="3.40.50.720">
    <property type="entry name" value="NAD(P)-binding Rossmann-like Domain"/>
    <property type="match status" value="2"/>
</dbReference>
<reference evidence="4" key="1">
    <citation type="journal article" date="2023" name="Insect Mol. Biol.">
        <title>Genome sequencing provides insights into the evolution of gene families encoding plant cell wall-degrading enzymes in longhorned beetles.</title>
        <authorList>
            <person name="Shin N.R."/>
            <person name="Okamura Y."/>
            <person name="Kirsch R."/>
            <person name="Pauchet Y."/>
        </authorList>
    </citation>
    <scope>NUCLEOTIDE SEQUENCE</scope>
    <source>
        <strain evidence="4">MMC_N1</strain>
    </source>
</reference>
<evidence type="ECO:0000256" key="1">
    <source>
        <dbReference type="ARBA" id="ARBA00023002"/>
    </source>
</evidence>
<dbReference type="SUPFAM" id="SSF51735">
    <property type="entry name" value="NAD(P)-binding Rossmann-fold domains"/>
    <property type="match status" value="1"/>
</dbReference>
<evidence type="ECO:0000259" key="3">
    <source>
        <dbReference type="Pfam" id="PF02826"/>
    </source>
</evidence>
<proteinExistence type="predicted"/>
<feature type="domain" description="D-isomer specific 2-hydroxyacid dehydrogenase NAD-binding" evidence="3">
    <location>
        <begin position="107"/>
        <end position="288"/>
    </location>
</feature>
<dbReference type="EMBL" id="JAPWTJ010001646">
    <property type="protein sequence ID" value="KAJ8970291.1"/>
    <property type="molecule type" value="Genomic_DNA"/>
</dbReference>
<protein>
    <recommendedName>
        <fullName evidence="3">D-isomer specific 2-hydroxyacid dehydrogenase NAD-binding domain-containing protein</fullName>
    </recommendedName>
</protein>
<dbReference type="Proteomes" id="UP001162164">
    <property type="component" value="Unassembled WGS sequence"/>
</dbReference>
<dbReference type="InterPro" id="IPR036291">
    <property type="entry name" value="NAD(P)-bd_dom_sf"/>
</dbReference>
<keyword evidence="5" id="KW-1185">Reference proteome</keyword>
<keyword evidence="1" id="KW-0560">Oxidoreductase</keyword>
<keyword evidence="2" id="KW-0520">NAD</keyword>
<dbReference type="InterPro" id="IPR006140">
    <property type="entry name" value="D-isomer_DH_NAD-bd"/>
</dbReference>
<name>A0ABQ9J0M2_9CUCU</name>
<sequence length="323" mass="36755">MSSVISVLSKIPNILKELQKTLPNIKFHQVEETDKDEEFIKSNIIIADFDYLAPHIYDLPNVKWIQGTWAGIDALLPHLKPNQPPSFPITRFSGKHFGHLIGEYVLANIINHERSMFEIKQNQSKQQWIINGKINDHRSLYDLTIGILGIGSIGNRVARILNFMGAEIFGYGRRTEIDMSNYKHISQYFNKDGLFDLLQKCDYIVNTLPNTADTKGLLNGNVLENCKEKGSVFVNVGRGSIIYEEYLVKALEKKWISAAILDVFDKEPLRSDSPLWKMPNVFISPHVSGTSRARDIAEQFSENLKLFQQNLPIPTTVDFSVGY</sequence>
<evidence type="ECO:0000313" key="5">
    <source>
        <dbReference type="Proteomes" id="UP001162164"/>
    </source>
</evidence>
<dbReference type="PANTHER" id="PTHR43333:SF1">
    <property type="entry name" value="D-ISOMER SPECIFIC 2-HYDROXYACID DEHYDROGENASE NAD-BINDING DOMAIN-CONTAINING PROTEIN"/>
    <property type="match status" value="1"/>
</dbReference>